<feature type="compositionally biased region" description="Basic and acidic residues" evidence="1">
    <location>
        <begin position="67"/>
        <end position="76"/>
    </location>
</feature>
<comment type="caution">
    <text evidence="2">The sequence shown here is derived from an EMBL/GenBank/DDBJ whole genome shotgun (WGS) entry which is preliminary data.</text>
</comment>
<name>A0ABQ9YXU0_9CRUS</name>
<feature type="compositionally biased region" description="Basic residues" evidence="1">
    <location>
        <begin position="77"/>
        <end position="86"/>
    </location>
</feature>
<dbReference type="EMBL" id="JAOYFB010000001">
    <property type="protein sequence ID" value="KAK4005467.1"/>
    <property type="molecule type" value="Genomic_DNA"/>
</dbReference>
<evidence type="ECO:0000313" key="3">
    <source>
        <dbReference type="Proteomes" id="UP001234178"/>
    </source>
</evidence>
<proteinExistence type="predicted"/>
<sequence length="129" mass="14689">MLAWPSGDVINWPPGPSQFHLIGLISQRLAKAINTIPETPTSSLVEGPYVLTDAQIFQFKDKKSDVQRQLPYDRKSIKSRQRKKRNRKEEELASECHHSWKAKARLTAKKPSMASNIHYGPQSICIHAQ</sequence>
<evidence type="ECO:0000313" key="2">
    <source>
        <dbReference type="EMBL" id="KAK4005467.1"/>
    </source>
</evidence>
<protein>
    <submittedName>
        <fullName evidence="2">Uncharacterized protein</fullName>
    </submittedName>
</protein>
<reference evidence="2 3" key="1">
    <citation type="journal article" date="2023" name="Nucleic Acids Res.">
        <title>The hologenome of Daphnia magna reveals possible DNA methylation and microbiome-mediated evolution of the host genome.</title>
        <authorList>
            <person name="Chaturvedi A."/>
            <person name="Li X."/>
            <person name="Dhandapani V."/>
            <person name="Marshall H."/>
            <person name="Kissane S."/>
            <person name="Cuenca-Cambronero M."/>
            <person name="Asole G."/>
            <person name="Calvet F."/>
            <person name="Ruiz-Romero M."/>
            <person name="Marangio P."/>
            <person name="Guigo R."/>
            <person name="Rago D."/>
            <person name="Mirbahai L."/>
            <person name="Eastwood N."/>
            <person name="Colbourne J.K."/>
            <person name="Zhou J."/>
            <person name="Mallon E."/>
            <person name="Orsini L."/>
        </authorList>
    </citation>
    <scope>NUCLEOTIDE SEQUENCE [LARGE SCALE GENOMIC DNA]</scope>
    <source>
        <strain evidence="2">LRV0_1</strain>
    </source>
</reference>
<gene>
    <name evidence="2" type="ORF">OUZ56_007177</name>
</gene>
<feature type="compositionally biased region" description="Basic and acidic residues" evidence="1">
    <location>
        <begin position="87"/>
        <end position="96"/>
    </location>
</feature>
<accession>A0ABQ9YXU0</accession>
<evidence type="ECO:0000256" key="1">
    <source>
        <dbReference type="SAM" id="MobiDB-lite"/>
    </source>
</evidence>
<feature type="region of interest" description="Disordered" evidence="1">
    <location>
        <begin position="67"/>
        <end position="96"/>
    </location>
</feature>
<organism evidence="2 3">
    <name type="scientific">Daphnia magna</name>
    <dbReference type="NCBI Taxonomy" id="35525"/>
    <lineage>
        <taxon>Eukaryota</taxon>
        <taxon>Metazoa</taxon>
        <taxon>Ecdysozoa</taxon>
        <taxon>Arthropoda</taxon>
        <taxon>Crustacea</taxon>
        <taxon>Branchiopoda</taxon>
        <taxon>Diplostraca</taxon>
        <taxon>Cladocera</taxon>
        <taxon>Anomopoda</taxon>
        <taxon>Daphniidae</taxon>
        <taxon>Daphnia</taxon>
    </lineage>
</organism>
<keyword evidence="3" id="KW-1185">Reference proteome</keyword>
<dbReference type="Proteomes" id="UP001234178">
    <property type="component" value="Unassembled WGS sequence"/>
</dbReference>